<dbReference type="AlphaFoldDB" id="A0A0H5C4G4"/>
<organism evidence="2 3">
    <name type="scientific">Cyberlindnera jadinii (strain ATCC 18201 / CBS 1600 / BCRC 20928 / JCM 3617 / NBRC 0987 / NRRL Y-1542)</name>
    <name type="common">Torula yeast</name>
    <name type="synonym">Candida utilis</name>
    <dbReference type="NCBI Taxonomy" id="983966"/>
    <lineage>
        <taxon>Eukaryota</taxon>
        <taxon>Fungi</taxon>
        <taxon>Dikarya</taxon>
        <taxon>Ascomycota</taxon>
        <taxon>Saccharomycotina</taxon>
        <taxon>Saccharomycetes</taxon>
        <taxon>Phaffomycetales</taxon>
        <taxon>Phaffomycetaceae</taxon>
        <taxon>Cyberlindnera</taxon>
    </lineage>
</organism>
<sequence length="809" mass="91993">MSLRSVRPSLVNVLSRSYTVEQQRCYALLWNPFKKSAVIDKSGTGVGDGQNGVVSPELVELRQRVRSSNDSVALGEVLRALRPLVDGSGETFITMSDVIKKLDKVSAQRDTADGEVVGDDKAVMIPGLSVEECYDLYCSVIDCISRDNYKSARFIPRLYLQLASRYEKMGDELMLSSVFGKFVQYLLKLGFEDQVLKVVKSFSGKDAISQSKLVESLVDVLASSDDIIHPTIISSLITILPDSKLVEIGVSKTADFLRSKEKSLFPIEKKDMEGIQHIVDWVSISSEMNDNMVLNTLQICSMMDGLVSTEEESLLKLLQAYKTTSEEVALAITSRAMTHTLLPIDAQLWIKQMEPFARLKLVWDIYLNGFDQYKIPQELIDQSTLNLAVLATINSKREELPKVLEFFSSNDVDFTQTTFEILMNKYISTKDYESLQHSFTNSFKNGVDWTGNPILYRYLITMASQPEADVKEIFLIAKKIKIYLGYLNSESYNALMKLILQNEFIQDAVVSFKEELPPLDEGAKYTQAQYPSLYDTILQWCVSEATYPEDIHKLYTEFAKKFVIPLDFYQPLIMRLTALHRPDFAFEIFQDMKRMHRTTGSIPPPPPEVYIHLFKSFGRDLYTDGVETLDAIYKTDLTINTSVPLLNSILDAYASLQDFTKVSQTYNKILRHPQGPDNETVSIMLKAQTFLSLDNVREFWNNLDDIGVLPNEDNYKRYIIAHCYHGEDKLAIDVAKSMEDMDVDVNENIVKTLYEWSEDKDNVEEWAKEEHEGIWNAVGDECKSLVVVDKADEAPEPGMTVEELRLVRS</sequence>
<dbReference type="EMBL" id="CDQK01000003">
    <property type="protein sequence ID" value="CEP22858.1"/>
    <property type="molecule type" value="Genomic_DNA"/>
</dbReference>
<dbReference type="PANTHER" id="PTHR47939">
    <property type="entry name" value="MEMBRANE-ASSOCIATED SALT-INDUCIBLE PROTEIN-LIKE"/>
    <property type="match status" value="1"/>
</dbReference>
<dbReference type="Gene3D" id="1.25.40.10">
    <property type="entry name" value="Tetratricopeptide repeat domain"/>
    <property type="match status" value="1"/>
</dbReference>
<gene>
    <name evidence="2" type="ORF">BN1211_3316</name>
</gene>
<dbReference type="InterPro" id="IPR011990">
    <property type="entry name" value="TPR-like_helical_dom_sf"/>
</dbReference>
<proteinExistence type="predicted"/>
<keyword evidence="1" id="KW-0677">Repeat</keyword>
<evidence type="ECO:0000256" key="1">
    <source>
        <dbReference type="ARBA" id="ARBA00022737"/>
    </source>
</evidence>
<protein>
    <submittedName>
        <fullName evidence="2">Uncharacterized protein</fullName>
    </submittedName>
</protein>
<name>A0A0H5C4G4_CYBJN</name>
<evidence type="ECO:0000313" key="3">
    <source>
        <dbReference type="Proteomes" id="UP000038830"/>
    </source>
</evidence>
<dbReference type="Proteomes" id="UP000038830">
    <property type="component" value="Unassembled WGS sequence"/>
</dbReference>
<evidence type="ECO:0000313" key="2">
    <source>
        <dbReference type="EMBL" id="CEP22858.1"/>
    </source>
</evidence>
<accession>A0A0H5C4G4</accession>
<dbReference type="PANTHER" id="PTHR47939:SF13">
    <property type="entry name" value="OS03G0201400 PROTEIN"/>
    <property type="match status" value="1"/>
</dbReference>
<reference evidence="3" key="1">
    <citation type="journal article" date="2015" name="J. Biotechnol.">
        <title>The structure of the Cyberlindnera jadinii genome and its relation to Candida utilis analyzed by the occurrence of single nucleotide polymorphisms.</title>
        <authorList>
            <person name="Rupp O."/>
            <person name="Brinkrolf K."/>
            <person name="Buerth C."/>
            <person name="Kunigo M."/>
            <person name="Schneider J."/>
            <person name="Jaenicke S."/>
            <person name="Goesmann A."/>
            <person name="Puehler A."/>
            <person name="Jaeger K.-E."/>
            <person name="Ernst J.F."/>
        </authorList>
    </citation>
    <scope>NUCLEOTIDE SEQUENCE [LARGE SCALE GENOMIC DNA]</scope>
    <source>
        <strain evidence="3">ATCC 18201 / CBS 1600 / BCRC 20928 / JCM 3617 / NBRC 0987 / NRRL Y-1542</strain>
    </source>
</reference>
<dbReference type="InterPro" id="IPR050667">
    <property type="entry name" value="PPR-containing_protein"/>
</dbReference>